<reference evidence="1 2" key="1">
    <citation type="submission" date="2018-06" db="EMBL/GenBank/DDBJ databases">
        <authorList>
            <consortium name="Pathogen Informatics"/>
            <person name="Doyle S."/>
        </authorList>
    </citation>
    <scope>NUCLEOTIDE SEQUENCE [LARGE SCALE GENOMIC DNA]</scope>
    <source>
        <strain evidence="1 2">NCTC7928</strain>
    </source>
</reference>
<dbReference type="Proteomes" id="UP000254877">
    <property type="component" value="Unassembled WGS sequence"/>
</dbReference>
<evidence type="ECO:0000313" key="2">
    <source>
        <dbReference type="Proteomes" id="UP000254877"/>
    </source>
</evidence>
<protein>
    <submittedName>
        <fullName evidence="1">Uncharacterized protein</fullName>
    </submittedName>
</protein>
<dbReference type="RefSeq" id="WP_021536749.1">
    <property type="nucleotide sequence ID" value="NZ_BGYA01000004.1"/>
</dbReference>
<name>A0A376LPM1_ECOLX</name>
<dbReference type="AlphaFoldDB" id="A0A376LPM1"/>
<accession>A0A376LPM1</accession>
<gene>
    <name evidence="1" type="ORF">NCTC7928_07030</name>
</gene>
<dbReference type="EMBL" id="UGAB01000002">
    <property type="protein sequence ID" value="STF46228.1"/>
    <property type="molecule type" value="Genomic_DNA"/>
</dbReference>
<proteinExistence type="predicted"/>
<evidence type="ECO:0000313" key="1">
    <source>
        <dbReference type="EMBL" id="STF46228.1"/>
    </source>
</evidence>
<organism evidence="1 2">
    <name type="scientific">Escherichia coli</name>
    <dbReference type="NCBI Taxonomy" id="562"/>
    <lineage>
        <taxon>Bacteria</taxon>
        <taxon>Pseudomonadati</taxon>
        <taxon>Pseudomonadota</taxon>
        <taxon>Gammaproteobacteria</taxon>
        <taxon>Enterobacterales</taxon>
        <taxon>Enterobacteriaceae</taxon>
        <taxon>Escherichia</taxon>
    </lineage>
</organism>
<sequence length="115" mass="12897">MKKYSLDVWLSGSKECFGLFDSEEVALEEGRILECSLGHPVKYTANPVQIVDEVEDMNPKDINVNFNVNFADSMDQSCPGEIHAKGFPADDPEAKREYEKAAKDFCIDNLSAFDK</sequence>